<dbReference type="InterPro" id="IPR003593">
    <property type="entry name" value="AAA+_ATPase"/>
</dbReference>
<evidence type="ECO:0000256" key="4">
    <source>
        <dbReference type="SAM" id="MobiDB-lite"/>
    </source>
</evidence>
<dbReference type="Proteomes" id="UP000037460">
    <property type="component" value="Unassembled WGS sequence"/>
</dbReference>
<keyword evidence="1" id="KW-0677">Repeat</keyword>
<dbReference type="AlphaFoldDB" id="A0A0M0JHL3"/>
<dbReference type="SUPFAM" id="SSF52540">
    <property type="entry name" value="P-loop containing nucleoside triphosphate hydrolases"/>
    <property type="match status" value="2"/>
</dbReference>
<evidence type="ECO:0000256" key="1">
    <source>
        <dbReference type="ARBA" id="ARBA00022737"/>
    </source>
</evidence>
<dbReference type="SMART" id="SM00382">
    <property type="entry name" value="AAA"/>
    <property type="match status" value="1"/>
</dbReference>
<gene>
    <name evidence="6" type="ORF">Ctob_006162</name>
</gene>
<dbReference type="CDD" id="cd03221">
    <property type="entry name" value="ABCF_EF-3"/>
    <property type="match status" value="1"/>
</dbReference>
<proteinExistence type="predicted"/>
<evidence type="ECO:0000256" key="2">
    <source>
        <dbReference type="ARBA" id="ARBA00022741"/>
    </source>
</evidence>
<dbReference type="PANTHER" id="PTHR19211:SF15">
    <property type="entry name" value="ATP-BINDING CASSETTE SUB-FAMILY F MEMBER 2"/>
    <property type="match status" value="1"/>
</dbReference>
<dbReference type="GO" id="GO:0016887">
    <property type="term" value="F:ATP hydrolysis activity"/>
    <property type="evidence" value="ECO:0007669"/>
    <property type="project" value="InterPro"/>
</dbReference>
<dbReference type="OrthoDB" id="2110130at2759"/>
<evidence type="ECO:0000313" key="6">
    <source>
        <dbReference type="EMBL" id="KOO26086.1"/>
    </source>
</evidence>
<dbReference type="PROSITE" id="PS00211">
    <property type="entry name" value="ABC_TRANSPORTER_1"/>
    <property type="match status" value="1"/>
</dbReference>
<evidence type="ECO:0000313" key="7">
    <source>
        <dbReference type="Proteomes" id="UP000037460"/>
    </source>
</evidence>
<dbReference type="PROSITE" id="PS50893">
    <property type="entry name" value="ABC_TRANSPORTER_2"/>
    <property type="match status" value="1"/>
</dbReference>
<dbReference type="InterPro" id="IPR003439">
    <property type="entry name" value="ABC_transporter-like_ATP-bd"/>
</dbReference>
<dbReference type="InterPro" id="IPR017871">
    <property type="entry name" value="ABC_transporter-like_CS"/>
</dbReference>
<name>A0A0M0JHL3_9EUKA</name>
<dbReference type="FunFam" id="3.40.50.300:FF:000011">
    <property type="entry name" value="Putative ABC transporter ATP-binding component"/>
    <property type="match status" value="1"/>
</dbReference>
<dbReference type="Pfam" id="PF12848">
    <property type="entry name" value="ABC_tran_Xtn"/>
    <property type="match status" value="1"/>
</dbReference>
<protein>
    <submittedName>
        <fullName evidence="6">ATP-binding cassette sub-family f member 2</fullName>
    </submittedName>
</protein>
<evidence type="ECO:0000259" key="5">
    <source>
        <dbReference type="PROSITE" id="PS50893"/>
    </source>
</evidence>
<sequence>MDKPVTLEAKVAVDKKAEKEAKKAERAAKKAGKDANPNAKKATGADAVDISDVDGSTSVPLDIVKELSEDAAGLKITKEQQRVASNRATTGVLASTAIARDIKFASFSVSLGGRSLVTDCDLELTQGCRYGLLGDNGSGKSSVLAAIAQREVPVPKHMSVFHLHEEAPPSEMSGVEAVINHVVEETARLEAMVEQIMEECGLEDERLVSINARLDELDSTGAEPRARKILAGLGFADHMVPADRPTKHMSGGWRMRVALAQALFAAPELLLLDEPTNHLDLEACVWLEEHLANYSKCLLVVSHSQDFLNAVCTHTMWLANGTIKYYGGNYAKFVATVEEEERLQLRVYEKQQADMDKLEKFVEVNRANGVANSAKSKKKVLGKLQDGAVERPVVREPSLVFSFPECSRLAPPVLPFDEVSFSYSGKPEEFLYEKLNLGVDCDSRVALVGPNGCGKSTLLADCMLITC</sequence>
<comment type="caution">
    <text evidence="6">The sequence shown here is derived from an EMBL/GenBank/DDBJ whole genome shotgun (WGS) entry which is preliminary data.</text>
</comment>
<dbReference type="Gene3D" id="3.40.50.300">
    <property type="entry name" value="P-loop containing nucleotide triphosphate hydrolases"/>
    <property type="match status" value="2"/>
</dbReference>
<keyword evidence="7" id="KW-1185">Reference proteome</keyword>
<feature type="compositionally biased region" description="Basic and acidic residues" evidence="4">
    <location>
        <begin position="16"/>
        <end position="33"/>
    </location>
</feature>
<feature type="region of interest" description="Disordered" evidence="4">
    <location>
        <begin position="16"/>
        <end position="44"/>
    </location>
</feature>
<dbReference type="InterPro" id="IPR050611">
    <property type="entry name" value="ABCF"/>
</dbReference>
<accession>A0A0M0JHL3</accession>
<keyword evidence="3 6" id="KW-0067">ATP-binding</keyword>
<keyword evidence="2" id="KW-0547">Nucleotide-binding</keyword>
<feature type="domain" description="ABC transporter" evidence="5">
    <location>
        <begin position="102"/>
        <end position="345"/>
    </location>
</feature>
<dbReference type="PANTHER" id="PTHR19211">
    <property type="entry name" value="ATP-BINDING TRANSPORT PROTEIN-RELATED"/>
    <property type="match status" value="1"/>
</dbReference>
<dbReference type="GO" id="GO:0005524">
    <property type="term" value="F:ATP binding"/>
    <property type="evidence" value="ECO:0007669"/>
    <property type="project" value="UniProtKB-KW"/>
</dbReference>
<dbReference type="EMBL" id="JWZX01002893">
    <property type="protein sequence ID" value="KOO26086.1"/>
    <property type="molecule type" value="Genomic_DNA"/>
</dbReference>
<organism evidence="6 7">
    <name type="scientific">Chrysochromulina tobinii</name>
    <dbReference type="NCBI Taxonomy" id="1460289"/>
    <lineage>
        <taxon>Eukaryota</taxon>
        <taxon>Haptista</taxon>
        <taxon>Haptophyta</taxon>
        <taxon>Prymnesiophyceae</taxon>
        <taxon>Prymnesiales</taxon>
        <taxon>Chrysochromulinaceae</taxon>
        <taxon>Chrysochromulina</taxon>
    </lineage>
</organism>
<dbReference type="Pfam" id="PF00005">
    <property type="entry name" value="ABC_tran"/>
    <property type="match status" value="2"/>
</dbReference>
<dbReference type="InterPro" id="IPR032781">
    <property type="entry name" value="ABC_tran_Xtn"/>
</dbReference>
<dbReference type="InterPro" id="IPR027417">
    <property type="entry name" value="P-loop_NTPase"/>
</dbReference>
<reference evidence="7" key="1">
    <citation type="journal article" date="2015" name="PLoS Genet.">
        <title>Genome Sequence and Transcriptome Analyses of Chrysochromulina tobin: Metabolic Tools for Enhanced Algal Fitness in the Prominent Order Prymnesiales (Haptophyceae).</title>
        <authorList>
            <person name="Hovde B.T."/>
            <person name="Deodato C.R."/>
            <person name="Hunsperger H.M."/>
            <person name="Ryken S.A."/>
            <person name="Yost W."/>
            <person name="Jha R.K."/>
            <person name="Patterson J."/>
            <person name="Monnat R.J. Jr."/>
            <person name="Barlow S.B."/>
            <person name="Starkenburg S.R."/>
            <person name="Cattolico R.A."/>
        </authorList>
    </citation>
    <scope>NUCLEOTIDE SEQUENCE</scope>
    <source>
        <strain evidence="7">CCMP291</strain>
    </source>
</reference>
<evidence type="ECO:0000256" key="3">
    <source>
        <dbReference type="ARBA" id="ARBA00022840"/>
    </source>
</evidence>